<reference evidence="3" key="1">
    <citation type="journal article" date="2019" name="Int. J. Syst. Evol. Microbiol.">
        <title>The Global Catalogue of Microorganisms (GCM) 10K type strain sequencing project: providing services to taxonomists for standard genome sequencing and annotation.</title>
        <authorList>
            <consortium name="The Broad Institute Genomics Platform"/>
            <consortium name="The Broad Institute Genome Sequencing Center for Infectious Disease"/>
            <person name="Wu L."/>
            <person name="Ma J."/>
        </authorList>
    </citation>
    <scope>NUCLEOTIDE SEQUENCE [LARGE SCALE GENOMIC DNA]</scope>
    <source>
        <strain evidence="3">KCTC 52344</strain>
    </source>
</reference>
<keyword evidence="2" id="KW-0808">Transferase</keyword>
<dbReference type="EMBL" id="JBHULC010000005">
    <property type="protein sequence ID" value="MFD2520334.1"/>
    <property type="molecule type" value="Genomic_DNA"/>
</dbReference>
<dbReference type="Proteomes" id="UP001597510">
    <property type="component" value="Unassembled WGS sequence"/>
</dbReference>
<evidence type="ECO:0000313" key="2">
    <source>
        <dbReference type="EMBL" id="MFD2520334.1"/>
    </source>
</evidence>
<keyword evidence="3" id="KW-1185">Reference proteome</keyword>
<evidence type="ECO:0000259" key="1">
    <source>
        <dbReference type="Pfam" id="PF13649"/>
    </source>
</evidence>
<dbReference type="CDD" id="cd02440">
    <property type="entry name" value="AdoMet_MTases"/>
    <property type="match status" value="1"/>
</dbReference>
<name>A0ABW5J2U9_9BACT</name>
<gene>
    <name evidence="2" type="ORF">ACFSR2_05540</name>
</gene>
<dbReference type="Gene3D" id="3.40.50.150">
    <property type="entry name" value="Vaccinia Virus protein VP39"/>
    <property type="match status" value="1"/>
</dbReference>
<dbReference type="GO" id="GO:0032259">
    <property type="term" value="P:methylation"/>
    <property type="evidence" value="ECO:0007669"/>
    <property type="project" value="UniProtKB-KW"/>
</dbReference>
<accession>A0ABW5J2U9</accession>
<keyword evidence="2" id="KW-0489">Methyltransferase</keyword>
<dbReference type="GO" id="GO:0102208">
    <property type="term" value="F:2-polyprenyl-6-hydroxyphenol methylase activity"/>
    <property type="evidence" value="ECO:0007669"/>
    <property type="project" value="UniProtKB-EC"/>
</dbReference>
<dbReference type="EC" id="2.1.1.64" evidence="2"/>
<proteinExistence type="predicted"/>
<dbReference type="InterPro" id="IPR029063">
    <property type="entry name" value="SAM-dependent_MTases_sf"/>
</dbReference>
<feature type="domain" description="Methyltransferase" evidence="1">
    <location>
        <begin position="84"/>
        <end position="165"/>
    </location>
</feature>
<dbReference type="InterPro" id="IPR041698">
    <property type="entry name" value="Methyltransf_25"/>
</dbReference>
<evidence type="ECO:0000313" key="3">
    <source>
        <dbReference type="Proteomes" id="UP001597510"/>
    </source>
</evidence>
<dbReference type="GO" id="GO:0061542">
    <property type="term" value="F:3-demethylubiquinol 3-O-methyltransferase activity"/>
    <property type="evidence" value="ECO:0007669"/>
    <property type="project" value="UniProtKB-EC"/>
</dbReference>
<dbReference type="RefSeq" id="WP_340238939.1">
    <property type="nucleotide sequence ID" value="NZ_JBBEWC010000011.1"/>
</dbReference>
<sequence>MKLINTLKQKRWEVGKFQLFYKVLWSLYNIYRFVAIPSYRSRLLYSVWFKKHYHQFSNFTKKDRYPDLFQIAKKEFENIEHPRILSFGCSTGEEVITLSEYIPHATIIGVDINNWCLKEANRKYASENRKFLHSHSPKFLSSQDFDAIFCLAVFQHPENRHNKNLKESAYPFEQFERQLKQLDDKLKPKGLLFIDHCDFNFLETSLMPNYQIAIFDKNQKIRQRPIFNKKNQKIAEYQNLFRVYQKK</sequence>
<protein>
    <submittedName>
        <fullName evidence="2">Class I SAM-dependent methyltransferase</fullName>
        <ecNumber evidence="2">2.1.1.222</ecNumber>
        <ecNumber evidence="2">2.1.1.64</ecNumber>
    </submittedName>
</protein>
<comment type="caution">
    <text evidence="2">The sequence shown here is derived from an EMBL/GenBank/DDBJ whole genome shotgun (WGS) entry which is preliminary data.</text>
</comment>
<dbReference type="Pfam" id="PF13649">
    <property type="entry name" value="Methyltransf_25"/>
    <property type="match status" value="1"/>
</dbReference>
<dbReference type="SUPFAM" id="SSF53335">
    <property type="entry name" value="S-adenosyl-L-methionine-dependent methyltransferases"/>
    <property type="match status" value="1"/>
</dbReference>
<organism evidence="2 3">
    <name type="scientific">Emticicia soli</name>
    <dbReference type="NCBI Taxonomy" id="2027878"/>
    <lineage>
        <taxon>Bacteria</taxon>
        <taxon>Pseudomonadati</taxon>
        <taxon>Bacteroidota</taxon>
        <taxon>Cytophagia</taxon>
        <taxon>Cytophagales</taxon>
        <taxon>Leadbetterellaceae</taxon>
        <taxon>Emticicia</taxon>
    </lineage>
</organism>
<dbReference type="EC" id="2.1.1.222" evidence="2"/>